<evidence type="ECO:0008006" key="4">
    <source>
        <dbReference type="Google" id="ProtNLM"/>
    </source>
</evidence>
<accession>A0A8K0R2G2</accession>
<feature type="compositionally biased region" description="Polar residues" evidence="1">
    <location>
        <begin position="102"/>
        <end position="111"/>
    </location>
</feature>
<feature type="region of interest" description="Disordered" evidence="1">
    <location>
        <begin position="150"/>
        <end position="171"/>
    </location>
</feature>
<protein>
    <recommendedName>
        <fullName evidence="4">Nuclear pore complex NUP2/50/61 domain-containing protein</fullName>
    </recommendedName>
</protein>
<feature type="compositionally biased region" description="Pro residues" evidence="1">
    <location>
        <begin position="792"/>
        <end position="801"/>
    </location>
</feature>
<feature type="compositionally biased region" description="Low complexity" evidence="1">
    <location>
        <begin position="1236"/>
        <end position="1245"/>
    </location>
</feature>
<organism evidence="2 3">
    <name type="scientific">Paraphoma chrysanthemicola</name>
    <dbReference type="NCBI Taxonomy" id="798071"/>
    <lineage>
        <taxon>Eukaryota</taxon>
        <taxon>Fungi</taxon>
        <taxon>Dikarya</taxon>
        <taxon>Ascomycota</taxon>
        <taxon>Pezizomycotina</taxon>
        <taxon>Dothideomycetes</taxon>
        <taxon>Pleosporomycetidae</taxon>
        <taxon>Pleosporales</taxon>
        <taxon>Pleosporineae</taxon>
        <taxon>Phaeosphaeriaceae</taxon>
        <taxon>Paraphoma</taxon>
    </lineage>
</organism>
<keyword evidence="3" id="KW-1185">Reference proteome</keyword>
<dbReference type="SUPFAM" id="SSF50729">
    <property type="entry name" value="PH domain-like"/>
    <property type="match status" value="1"/>
</dbReference>
<dbReference type="InterPro" id="IPR011993">
    <property type="entry name" value="PH-like_dom_sf"/>
</dbReference>
<feature type="region of interest" description="Disordered" evidence="1">
    <location>
        <begin position="1"/>
        <end position="35"/>
    </location>
</feature>
<feature type="compositionally biased region" description="Acidic residues" evidence="1">
    <location>
        <begin position="928"/>
        <end position="939"/>
    </location>
</feature>
<feature type="compositionally biased region" description="Low complexity" evidence="1">
    <location>
        <begin position="469"/>
        <end position="485"/>
    </location>
</feature>
<feature type="region of interest" description="Disordered" evidence="1">
    <location>
        <begin position="359"/>
        <end position="670"/>
    </location>
</feature>
<proteinExistence type="predicted"/>
<gene>
    <name evidence="2" type="ORF">FB567DRAFT_445195</name>
</gene>
<feature type="compositionally biased region" description="Polar residues" evidence="1">
    <location>
        <begin position="359"/>
        <end position="381"/>
    </location>
</feature>
<feature type="compositionally biased region" description="Polar residues" evidence="1">
    <location>
        <begin position="565"/>
        <end position="587"/>
    </location>
</feature>
<feature type="region of interest" description="Disordered" evidence="1">
    <location>
        <begin position="1224"/>
        <end position="1256"/>
    </location>
</feature>
<feature type="region of interest" description="Disordered" evidence="1">
    <location>
        <begin position="916"/>
        <end position="950"/>
    </location>
</feature>
<feature type="compositionally biased region" description="Basic and acidic residues" evidence="1">
    <location>
        <begin position="13"/>
        <end position="24"/>
    </location>
</feature>
<evidence type="ECO:0000256" key="1">
    <source>
        <dbReference type="SAM" id="MobiDB-lite"/>
    </source>
</evidence>
<sequence length="1384" mass="142256">MSGKRANVFGQGRPEEPYQERDDPAEVPQRATAAQLATRKYDQDCQNTAACRSLSEYLPSDDAPSTRGAMSARYNTAAGRRDIRRRHEAQQRQQEANARMQTPSQSANFSTPQGGFSFGASAPAVGGNNNNNNTANGIFGGGSNAFGGASTNSFPPAQSAAPSNSFTNSSFPAFGGGNQGTGFNPQPPSATDFNFTAGAAPANPFQSNGAPAMNGNGATPAFGGGSTFGSQSSGNLFGGLAQTNTTSAAGSGSLFGTTSGAPSTNLFGTSSIAPPTNLFGTANPTSSAPTPSFTFGATTSTAQNTASTPATSNVFGGFGGSSQSTAAPAENSLFSGFGANGQNGVAPQQATQQKSLFSTGTSAQNVGSTPATAPSSNLFGFTSTAQPSTTATTTAPSSNLFGASSTPASAPASNPFASLPTSSGSTTPTFSFGQQTAPAQDKAPGNPFGGLNVKAPEQNVETPKPSLFSSVKAPEPSASASSGTPTPNLFASLAKPPPAAGSPAFSMFGVSQNKDTAPAATEQPATSGPTPSEAPRPNLFTGFSTPQPTKTAEAEKPKAGLFSAQPKTNSGLFSQTFQPENHNTGNAFKTGPSFSAPKSQPAPAKPPQETSAQSAPAAESSNPFAKLSTPSTDRPSLFAPSNERTFAPGPAAVPTPVGGSTSSAQATAGTELPKIPKVHIPQEWKAPGITSTQQHDGLYNLISNLTLQLQQLNEKYRAKISSLSTTADWSSLSLWHHQHSSAIKKKIDIAKKQRAAANGVTGNESTLSTKRKVNDESPENRNASPTKRSRPTEPPTTPTPQPSTSAPKFNPPPATATSALFSKAINKSSAPSESTNMFAQQAAAEKPAAEPVKFTPSTANAVPGFKPFSGVASPFTPSAFTASNSSAPSGGFKPSTAGSSSGFASQFAAKAKTYEELAKERKKKAMEEDYDSDDETEEEWSAKYDKQEAERIAKEKAAAAAVTGFSLPAAAPAKPTGSYSAPAPFASLAKPTASGFSTPGLATSRPASPALSTGGQSVFDVPSTAQTPSSNIFGHLSSGPSSSNQDESDEDASHDAAYANNRPSTPPKRKFGDSETDEETAKHKKQDSAPKGSLLSRMTRDDDESGSEKENNGSIFGKVNGTQTPSFPKFDFSAAAGANTAPPKSSSDTFAGDQTFKPGTPIKFGGVAATEKKAAPSFSFSTASTSTTPSKPPPTNLFNFGNAGSSSGFLTPSGGLSGLNSVPSSTFTSRAATPLSEAENSAASGAEDDEDGGRHEQVDLSKLTDEEVNAFDVVFETEQALAKHQVDKGDGTKAWENFARGPLYILKDKVTKKCFVRIRIPSGQTPLNYSILPALKSSIMGSSGKMVQGSKPKKEGGIEQYYISLKTPELAKEFSDKYNESLPS</sequence>
<dbReference type="OrthoDB" id="10265837at2759"/>
<dbReference type="Gene3D" id="2.30.29.30">
    <property type="entry name" value="Pleckstrin-homology domain (PH domain)/Phosphotyrosine-binding domain (PTB)"/>
    <property type="match status" value="1"/>
</dbReference>
<feature type="compositionally biased region" description="Polar residues" evidence="1">
    <location>
        <begin position="879"/>
        <end position="888"/>
    </location>
</feature>
<name>A0A8K0R2G2_9PLEO</name>
<dbReference type="PANTHER" id="PTHR38697">
    <property type="entry name" value="NUCLEAR PORE COMPLEX PROTEIN SIMILAR TO S. CEREVISIAE NUP2 (EUROFUNG)"/>
    <property type="match status" value="1"/>
</dbReference>
<feature type="region of interest" description="Disordered" evidence="1">
    <location>
        <begin position="754"/>
        <end position="816"/>
    </location>
</feature>
<dbReference type="EMBL" id="JAGMVJ010000011">
    <property type="protein sequence ID" value="KAH7086206.1"/>
    <property type="molecule type" value="Genomic_DNA"/>
</dbReference>
<feature type="region of interest" description="Disordered" evidence="1">
    <location>
        <begin position="879"/>
        <end position="902"/>
    </location>
</feature>
<feature type="region of interest" description="Disordered" evidence="1">
    <location>
        <begin position="969"/>
        <end position="1199"/>
    </location>
</feature>
<evidence type="ECO:0000313" key="3">
    <source>
        <dbReference type="Proteomes" id="UP000813461"/>
    </source>
</evidence>
<feature type="compositionally biased region" description="Polar residues" evidence="1">
    <location>
        <begin position="541"/>
        <end position="550"/>
    </location>
</feature>
<feature type="compositionally biased region" description="Low complexity" evidence="1">
    <location>
        <begin position="1175"/>
        <end position="1189"/>
    </location>
</feature>
<feature type="compositionally biased region" description="Low complexity" evidence="1">
    <location>
        <begin position="91"/>
        <end position="101"/>
    </location>
</feature>
<comment type="caution">
    <text evidence="2">The sequence shown here is derived from an EMBL/GenBank/DDBJ whole genome shotgun (WGS) entry which is preliminary data.</text>
</comment>
<feature type="compositionally biased region" description="Low complexity" evidence="1">
    <location>
        <begin position="647"/>
        <end position="659"/>
    </location>
</feature>
<feature type="compositionally biased region" description="Low complexity" evidence="1">
    <location>
        <begin position="382"/>
        <end position="433"/>
    </location>
</feature>
<dbReference type="PANTHER" id="PTHR38697:SF1">
    <property type="entry name" value="NUCLEAR PORE COMPLEX PROTEIN SIMILAR TO S. CEREVISIAE NUP2 (EUROFUNG)"/>
    <property type="match status" value="1"/>
</dbReference>
<feature type="compositionally biased region" description="Low complexity" evidence="1">
    <location>
        <begin position="592"/>
        <end position="602"/>
    </location>
</feature>
<dbReference type="InterPro" id="IPR053074">
    <property type="entry name" value="NPC_Nucleoporin"/>
</dbReference>
<feature type="compositionally biased region" description="Polar residues" evidence="1">
    <location>
        <begin position="154"/>
        <end position="171"/>
    </location>
</feature>
<feature type="region of interest" description="Disordered" evidence="1">
    <location>
        <begin position="52"/>
        <end position="111"/>
    </location>
</feature>
<reference evidence="2" key="1">
    <citation type="journal article" date="2021" name="Nat. Commun.">
        <title>Genetic determinants of endophytism in the Arabidopsis root mycobiome.</title>
        <authorList>
            <person name="Mesny F."/>
            <person name="Miyauchi S."/>
            <person name="Thiergart T."/>
            <person name="Pickel B."/>
            <person name="Atanasova L."/>
            <person name="Karlsson M."/>
            <person name="Huettel B."/>
            <person name="Barry K.W."/>
            <person name="Haridas S."/>
            <person name="Chen C."/>
            <person name="Bauer D."/>
            <person name="Andreopoulos W."/>
            <person name="Pangilinan J."/>
            <person name="LaButti K."/>
            <person name="Riley R."/>
            <person name="Lipzen A."/>
            <person name="Clum A."/>
            <person name="Drula E."/>
            <person name="Henrissat B."/>
            <person name="Kohler A."/>
            <person name="Grigoriev I.V."/>
            <person name="Martin F.M."/>
            <person name="Hacquard S."/>
        </authorList>
    </citation>
    <scope>NUCLEOTIDE SEQUENCE</scope>
    <source>
        <strain evidence="2">MPI-SDFR-AT-0120</strain>
    </source>
</reference>
<feature type="compositionally biased region" description="Polar residues" evidence="1">
    <location>
        <begin position="1023"/>
        <end position="1045"/>
    </location>
</feature>
<dbReference type="Proteomes" id="UP000813461">
    <property type="component" value="Unassembled WGS sequence"/>
</dbReference>
<feature type="compositionally biased region" description="Basic and acidic residues" evidence="1">
    <location>
        <begin position="940"/>
        <end position="950"/>
    </location>
</feature>
<evidence type="ECO:0000313" key="2">
    <source>
        <dbReference type="EMBL" id="KAH7086206.1"/>
    </source>
</evidence>
<feature type="compositionally biased region" description="Polar residues" evidence="1">
    <location>
        <begin position="609"/>
        <end position="634"/>
    </location>
</feature>